<evidence type="ECO:0000256" key="1">
    <source>
        <dbReference type="SAM" id="MobiDB-lite"/>
    </source>
</evidence>
<dbReference type="SUPFAM" id="SSF53098">
    <property type="entry name" value="Ribonuclease H-like"/>
    <property type="match status" value="1"/>
</dbReference>
<feature type="region of interest" description="Disordered" evidence="1">
    <location>
        <begin position="1"/>
        <end position="20"/>
    </location>
</feature>
<feature type="compositionally biased region" description="Polar residues" evidence="1">
    <location>
        <begin position="1"/>
        <end position="18"/>
    </location>
</feature>
<dbReference type="PANTHER" id="PTHR37984">
    <property type="entry name" value="PROTEIN CBG26694"/>
    <property type="match status" value="1"/>
</dbReference>
<dbReference type="Pfam" id="PF00665">
    <property type="entry name" value="rve"/>
    <property type="match status" value="1"/>
</dbReference>
<dbReference type="InterPro" id="IPR012337">
    <property type="entry name" value="RNaseH-like_sf"/>
</dbReference>
<accession>A0A816GZK9</accession>
<evidence type="ECO:0000259" key="2">
    <source>
        <dbReference type="PROSITE" id="PS50994"/>
    </source>
</evidence>
<dbReference type="EMBL" id="CAJNOW010020624">
    <property type="protein sequence ID" value="CAF1680461.1"/>
    <property type="molecule type" value="Genomic_DNA"/>
</dbReference>
<dbReference type="EMBL" id="CAJOBJ010188695">
    <property type="protein sequence ID" value="CAF4945636.1"/>
    <property type="molecule type" value="Genomic_DNA"/>
</dbReference>
<proteinExistence type="predicted"/>
<dbReference type="Proteomes" id="UP000681720">
    <property type="component" value="Unassembled WGS sequence"/>
</dbReference>
<dbReference type="PANTHER" id="PTHR37984:SF5">
    <property type="entry name" value="PROTEIN NYNRIN-LIKE"/>
    <property type="match status" value="1"/>
</dbReference>
<sequence length="343" mass="39237">MIGNTTVGSDIDSSSRNPTGIRRMAKKRFTTVKINDQPVVYSAKEKLPIVKYENLFETLNECHLSGGHIGRDKTWHEVKHRYAQIPLELVKLFISLCDQCASRKTFPKPVVGKPIVSVGFMTRIQMDLIDMRSNEFNGFKRIFHAKDQFSKYSWLFPMVSNEPINVANMIQSIFYQFGPPKILQSENGREFIAKVITDLTNTWSSLVIVNGRPRHPQFQGLVERSNSVVQQLLEEDLSDDIANILKETDYADSELISDQGDNERLKTNEQTTTAEYQKEDHVSDYEQQATIMDHEECIDETESTVNGGSLNINLIYNGRHRQAREEAEQAYLTNAQSRLVNIK</sequence>
<evidence type="ECO:0000313" key="5">
    <source>
        <dbReference type="Proteomes" id="UP000663834"/>
    </source>
</evidence>
<dbReference type="InterPro" id="IPR050951">
    <property type="entry name" value="Retrovirus_Pol_polyprotein"/>
</dbReference>
<evidence type="ECO:0000313" key="3">
    <source>
        <dbReference type="EMBL" id="CAF1680461.1"/>
    </source>
</evidence>
<dbReference type="Gene3D" id="3.30.420.10">
    <property type="entry name" value="Ribonuclease H-like superfamily/Ribonuclease H"/>
    <property type="match status" value="1"/>
</dbReference>
<reference evidence="3" key="1">
    <citation type="submission" date="2021-02" db="EMBL/GenBank/DDBJ databases">
        <authorList>
            <person name="Nowell W R."/>
        </authorList>
    </citation>
    <scope>NUCLEOTIDE SEQUENCE</scope>
</reference>
<dbReference type="OrthoDB" id="2499658at2759"/>
<dbReference type="Proteomes" id="UP000663834">
    <property type="component" value="Unassembled WGS sequence"/>
</dbReference>
<dbReference type="GO" id="GO:0003676">
    <property type="term" value="F:nucleic acid binding"/>
    <property type="evidence" value="ECO:0007669"/>
    <property type="project" value="InterPro"/>
</dbReference>
<dbReference type="GO" id="GO:0015074">
    <property type="term" value="P:DNA integration"/>
    <property type="evidence" value="ECO:0007669"/>
    <property type="project" value="InterPro"/>
</dbReference>
<evidence type="ECO:0000313" key="4">
    <source>
        <dbReference type="EMBL" id="CAF4945636.1"/>
    </source>
</evidence>
<protein>
    <recommendedName>
        <fullName evidence="2">Integrase catalytic domain-containing protein</fullName>
    </recommendedName>
</protein>
<gene>
    <name evidence="4" type="ORF">GIL414_LOCUS54050</name>
    <name evidence="3" type="ORF">KQP761_LOCUS36426</name>
</gene>
<dbReference type="InterPro" id="IPR001584">
    <property type="entry name" value="Integrase_cat-core"/>
</dbReference>
<dbReference type="InterPro" id="IPR036397">
    <property type="entry name" value="RNaseH_sf"/>
</dbReference>
<dbReference type="AlphaFoldDB" id="A0A816GZK9"/>
<feature type="domain" description="Integrase catalytic" evidence="2">
    <location>
        <begin position="110"/>
        <end position="280"/>
    </location>
</feature>
<comment type="caution">
    <text evidence="3">The sequence shown here is derived from an EMBL/GenBank/DDBJ whole genome shotgun (WGS) entry which is preliminary data.</text>
</comment>
<organism evidence="3 5">
    <name type="scientific">Rotaria magnacalcarata</name>
    <dbReference type="NCBI Taxonomy" id="392030"/>
    <lineage>
        <taxon>Eukaryota</taxon>
        <taxon>Metazoa</taxon>
        <taxon>Spiralia</taxon>
        <taxon>Gnathifera</taxon>
        <taxon>Rotifera</taxon>
        <taxon>Eurotatoria</taxon>
        <taxon>Bdelloidea</taxon>
        <taxon>Philodinida</taxon>
        <taxon>Philodinidae</taxon>
        <taxon>Rotaria</taxon>
    </lineage>
</organism>
<name>A0A816GZK9_9BILA</name>
<dbReference type="PROSITE" id="PS50994">
    <property type="entry name" value="INTEGRASE"/>
    <property type="match status" value="1"/>
</dbReference>